<evidence type="ECO:0000313" key="1">
    <source>
        <dbReference type="EMBL" id="KAG9471602.1"/>
    </source>
</evidence>
<dbReference type="EMBL" id="WNTK01000123">
    <property type="protein sequence ID" value="KAG9471602.1"/>
    <property type="molecule type" value="Genomic_DNA"/>
</dbReference>
<name>A0A8J6ELG3_ELECQ</name>
<proteinExistence type="predicted"/>
<comment type="caution">
    <text evidence="1">The sequence shown here is derived from an EMBL/GenBank/DDBJ whole genome shotgun (WGS) entry which is preliminary data.</text>
</comment>
<reference evidence="1" key="1">
    <citation type="thesis" date="2020" institute="ProQuest LLC" country="789 East Eisenhower Parkway, Ann Arbor, MI, USA">
        <title>Comparative Genomics and Chromosome Evolution.</title>
        <authorList>
            <person name="Mudd A.B."/>
        </authorList>
    </citation>
    <scope>NUCLEOTIDE SEQUENCE</scope>
    <source>
        <strain evidence="1">HN-11 Male</strain>
        <tissue evidence="1">Kidney and liver</tissue>
    </source>
</reference>
<evidence type="ECO:0000313" key="2">
    <source>
        <dbReference type="Proteomes" id="UP000770717"/>
    </source>
</evidence>
<dbReference type="Proteomes" id="UP000770717">
    <property type="component" value="Unassembled WGS sequence"/>
</dbReference>
<accession>A0A8J6ELG3</accession>
<protein>
    <submittedName>
        <fullName evidence="1">Uncharacterized protein</fullName>
    </submittedName>
</protein>
<gene>
    <name evidence="1" type="ORF">GDO78_014017</name>
</gene>
<dbReference type="AlphaFoldDB" id="A0A8J6ELG3"/>
<keyword evidence="2" id="KW-1185">Reference proteome</keyword>
<sequence length="105" mass="11570">MGLVVNAVIFAIQKICYFPQVRITCLVQVEPEADQDSEQKSFVDCSLEREFPLTTNKKIEVCLGIGYVSSEGPTESGDRGSGIWGKRVTTNIVTIKEFPFGQPPS</sequence>
<organism evidence="1 2">
    <name type="scientific">Eleutherodactylus coqui</name>
    <name type="common">Puerto Rican coqui</name>
    <dbReference type="NCBI Taxonomy" id="57060"/>
    <lineage>
        <taxon>Eukaryota</taxon>
        <taxon>Metazoa</taxon>
        <taxon>Chordata</taxon>
        <taxon>Craniata</taxon>
        <taxon>Vertebrata</taxon>
        <taxon>Euteleostomi</taxon>
        <taxon>Amphibia</taxon>
        <taxon>Batrachia</taxon>
        <taxon>Anura</taxon>
        <taxon>Neobatrachia</taxon>
        <taxon>Hyloidea</taxon>
        <taxon>Eleutherodactylidae</taxon>
        <taxon>Eleutherodactylinae</taxon>
        <taxon>Eleutherodactylus</taxon>
        <taxon>Eleutherodactylus</taxon>
    </lineage>
</organism>